<feature type="compositionally biased region" description="Low complexity" evidence="1">
    <location>
        <begin position="1"/>
        <end position="18"/>
    </location>
</feature>
<feature type="region of interest" description="Disordered" evidence="1">
    <location>
        <begin position="1"/>
        <end position="28"/>
    </location>
</feature>
<evidence type="ECO:0000313" key="2">
    <source>
        <dbReference type="EMBL" id="MDP9870403.1"/>
    </source>
</evidence>
<dbReference type="RefSeq" id="WP_306876308.1">
    <property type="nucleotide sequence ID" value="NZ_JAUSRB010000004.1"/>
</dbReference>
<proteinExistence type="predicted"/>
<comment type="caution">
    <text evidence="2">The sequence shown here is derived from an EMBL/GenBank/DDBJ whole genome shotgun (WGS) entry which is preliminary data.</text>
</comment>
<name>A0ABT9RM75_9ACTN</name>
<dbReference type="Proteomes" id="UP001230426">
    <property type="component" value="Unassembled WGS sequence"/>
</dbReference>
<protein>
    <submittedName>
        <fullName evidence="2">Uncharacterized protein</fullName>
    </submittedName>
</protein>
<gene>
    <name evidence="2" type="ORF">J2S55_009741</name>
</gene>
<dbReference type="EMBL" id="JAUSRB010000004">
    <property type="protein sequence ID" value="MDP9870403.1"/>
    <property type="molecule type" value="Genomic_DNA"/>
</dbReference>
<keyword evidence="3" id="KW-1185">Reference proteome</keyword>
<sequence>MNGSGAAALGQPPAAPAGDEPTPEKTPGLPVRVAFVLFQDYDGQWVAHNDISLISDKLSIDKIAHPDEMDAGCAAVRSDIQAQKTAIEVERRMREAARLVQEQAANAAIMNRIKPHA</sequence>
<organism evidence="2 3">
    <name type="scientific">Streptosporangium brasiliense</name>
    <dbReference type="NCBI Taxonomy" id="47480"/>
    <lineage>
        <taxon>Bacteria</taxon>
        <taxon>Bacillati</taxon>
        <taxon>Actinomycetota</taxon>
        <taxon>Actinomycetes</taxon>
        <taxon>Streptosporangiales</taxon>
        <taxon>Streptosporangiaceae</taxon>
        <taxon>Streptosporangium</taxon>
    </lineage>
</organism>
<evidence type="ECO:0000256" key="1">
    <source>
        <dbReference type="SAM" id="MobiDB-lite"/>
    </source>
</evidence>
<evidence type="ECO:0000313" key="3">
    <source>
        <dbReference type="Proteomes" id="UP001230426"/>
    </source>
</evidence>
<reference evidence="2 3" key="1">
    <citation type="submission" date="2023-07" db="EMBL/GenBank/DDBJ databases">
        <title>Sequencing the genomes of 1000 actinobacteria strains.</title>
        <authorList>
            <person name="Klenk H.-P."/>
        </authorList>
    </citation>
    <scope>NUCLEOTIDE SEQUENCE [LARGE SCALE GENOMIC DNA]</scope>
    <source>
        <strain evidence="2 3">DSM 44109</strain>
    </source>
</reference>
<accession>A0ABT9RM75</accession>